<keyword evidence="6" id="KW-0548">Nucleotidyltransferase</keyword>
<dbReference type="KEGG" id="gla:GL50803_0016269"/>
<protein>
    <recommendedName>
        <fullName evidence="2">FAD synthase</fullName>
        <ecNumber evidence="2">2.7.7.2</ecNumber>
    </recommendedName>
    <alternativeName>
        <fullName evidence="10">FAD pyrophosphorylase</fullName>
    </alternativeName>
    <alternativeName>
        <fullName evidence="11">FMN adenylyltransferase</fullName>
    </alternativeName>
</protein>
<evidence type="ECO:0000313" key="15">
    <source>
        <dbReference type="Proteomes" id="UP000001548"/>
    </source>
</evidence>
<dbReference type="InterPro" id="IPR014729">
    <property type="entry name" value="Rossmann-like_a/b/a_fold"/>
</dbReference>
<comment type="catalytic activity">
    <reaction evidence="12">
        <text>FMN + ATP + H(+) = FAD + diphosphate</text>
        <dbReference type="Rhea" id="RHEA:17237"/>
        <dbReference type="ChEBI" id="CHEBI:15378"/>
        <dbReference type="ChEBI" id="CHEBI:30616"/>
        <dbReference type="ChEBI" id="CHEBI:33019"/>
        <dbReference type="ChEBI" id="CHEBI:57692"/>
        <dbReference type="ChEBI" id="CHEBI:58210"/>
        <dbReference type="EC" id="2.7.7.2"/>
    </reaction>
</comment>
<dbReference type="Proteomes" id="UP000001548">
    <property type="component" value="Unassembled WGS sequence"/>
</dbReference>
<feature type="compositionally biased region" description="Basic and acidic residues" evidence="13">
    <location>
        <begin position="370"/>
        <end position="382"/>
    </location>
</feature>
<evidence type="ECO:0000256" key="1">
    <source>
        <dbReference type="ARBA" id="ARBA00004726"/>
    </source>
</evidence>
<dbReference type="PANTHER" id="PTHR23293">
    <property type="entry name" value="FAD SYNTHETASE-RELATED FMN ADENYLYLTRANSFERASE"/>
    <property type="match status" value="1"/>
</dbReference>
<dbReference type="GeneID" id="5700082"/>
<feature type="region of interest" description="Disordered" evidence="13">
    <location>
        <begin position="52"/>
        <end position="109"/>
    </location>
</feature>
<evidence type="ECO:0000256" key="4">
    <source>
        <dbReference type="ARBA" id="ARBA00022643"/>
    </source>
</evidence>
<name>A8BGG9_GIAIC</name>
<feature type="region of interest" description="Disordered" evidence="13">
    <location>
        <begin position="364"/>
        <end position="397"/>
    </location>
</feature>
<dbReference type="Gene3D" id="3.40.50.620">
    <property type="entry name" value="HUPs"/>
    <property type="match status" value="1"/>
</dbReference>
<dbReference type="Pfam" id="PF01507">
    <property type="entry name" value="PAPS_reduct"/>
    <property type="match status" value="1"/>
</dbReference>
<dbReference type="EMBL" id="AACB03000004">
    <property type="protein sequence ID" value="KAE8302176.1"/>
    <property type="molecule type" value="Genomic_DNA"/>
</dbReference>
<dbReference type="InterPro" id="IPR002500">
    <property type="entry name" value="PAPS_reduct_dom"/>
</dbReference>
<evidence type="ECO:0000256" key="13">
    <source>
        <dbReference type="SAM" id="MobiDB-lite"/>
    </source>
</evidence>
<keyword evidence="3" id="KW-0285">Flavoprotein</keyword>
<evidence type="ECO:0000313" key="14">
    <source>
        <dbReference type="EMBL" id="KAE8302176.1"/>
    </source>
</evidence>
<evidence type="ECO:0000256" key="7">
    <source>
        <dbReference type="ARBA" id="ARBA00022741"/>
    </source>
</evidence>
<dbReference type="PANTHER" id="PTHR23293:SF9">
    <property type="entry name" value="FAD SYNTHASE"/>
    <property type="match status" value="1"/>
</dbReference>
<evidence type="ECO:0000256" key="8">
    <source>
        <dbReference type="ARBA" id="ARBA00022827"/>
    </source>
</evidence>
<feature type="compositionally biased region" description="Basic and acidic residues" evidence="13">
    <location>
        <begin position="87"/>
        <end position="97"/>
    </location>
</feature>
<dbReference type="RefSeq" id="XP_001707184.1">
    <property type="nucleotide sequence ID" value="XM_001707132.1"/>
</dbReference>
<keyword evidence="5" id="KW-0808">Transferase</keyword>
<dbReference type="GO" id="GO:0003919">
    <property type="term" value="F:FMN adenylyltransferase activity"/>
    <property type="evidence" value="ECO:0000318"/>
    <property type="project" value="GO_Central"/>
</dbReference>
<feature type="compositionally biased region" description="Polar residues" evidence="13">
    <location>
        <begin position="52"/>
        <end position="80"/>
    </location>
</feature>
<evidence type="ECO:0000256" key="10">
    <source>
        <dbReference type="ARBA" id="ARBA00031145"/>
    </source>
</evidence>
<dbReference type="VEuPathDB" id="GiardiaDB:GL50803_16269"/>
<keyword evidence="4" id="KW-0288">FMN</keyword>
<proteinExistence type="predicted"/>
<dbReference type="GO" id="GO:0006747">
    <property type="term" value="P:FAD biosynthetic process"/>
    <property type="evidence" value="ECO:0000318"/>
    <property type="project" value="GO_Central"/>
</dbReference>
<evidence type="ECO:0000256" key="6">
    <source>
        <dbReference type="ARBA" id="ARBA00022695"/>
    </source>
</evidence>
<dbReference type="SUPFAM" id="SSF52402">
    <property type="entry name" value="Adenine nucleotide alpha hydrolases-like"/>
    <property type="match status" value="1"/>
</dbReference>
<comment type="pathway">
    <text evidence="1">Cofactor biosynthesis; FAD biosynthesis; FAD from FMN: step 1/1.</text>
</comment>
<gene>
    <name evidence="14" type="ORF">GL50803_0016269</name>
</gene>
<dbReference type="CDD" id="cd23948">
    <property type="entry name" value="FAD_synthase"/>
    <property type="match status" value="1"/>
</dbReference>
<keyword evidence="8" id="KW-0274">FAD</keyword>
<evidence type="ECO:0000256" key="3">
    <source>
        <dbReference type="ARBA" id="ARBA00022630"/>
    </source>
</evidence>
<organism evidence="14 15">
    <name type="scientific">Giardia intestinalis (strain ATCC 50803 / WB clone C6)</name>
    <name type="common">Giardia lamblia</name>
    <dbReference type="NCBI Taxonomy" id="184922"/>
    <lineage>
        <taxon>Eukaryota</taxon>
        <taxon>Metamonada</taxon>
        <taxon>Diplomonadida</taxon>
        <taxon>Hexamitidae</taxon>
        <taxon>Giardiinae</taxon>
        <taxon>Giardia</taxon>
    </lineage>
</organism>
<evidence type="ECO:0000256" key="9">
    <source>
        <dbReference type="ARBA" id="ARBA00022840"/>
    </source>
</evidence>
<dbReference type="STRING" id="184922.A8BGG9"/>
<dbReference type="HOGENOM" id="CLU_440366_0_0_1"/>
<evidence type="ECO:0000256" key="2">
    <source>
        <dbReference type="ARBA" id="ARBA00012393"/>
    </source>
</evidence>
<reference evidence="14 15" key="1">
    <citation type="journal article" date="2007" name="Science">
        <title>Genomic minimalism in the early diverging intestinal parasite Giardia lamblia.</title>
        <authorList>
            <person name="Morrison H.G."/>
            <person name="McArthur A.G."/>
            <person name="Gillin F.D."/>
            <person name="Aley S.B."/>
            <person name="Adam R.D."/>
            <person name="Olsen G.J."/>
            <person name="Best A.A."/>
            <person name="Cande W.Z."/>
            <person name="Chen F."/>
            <person name="Cipriano M.J."/>
            <person name="Davids B.J."/>
            <person name="Dawson S.C."/>
            <person name="Elmendorf H.G."/>
            <person name="Hehl A.B."/>
            <person name="Holder M.E."/>
            <person name="Huse S.M."/>
            <person name="Kim U.U."/>
            <person name="Lasek-Nesselquist E."/>
            <person name="Manning G."/>
            <person name="Nigam A."/>
            <person name="Nixon J.E."/>
            <person name="Palm D."/>
            <person name="Passamaneck N.E."/>
            <person name="Prabhu A."/>
            <person name="Reich C.I."/>
            <person name="Reiner D.S."/>
            <person name="Samuelson J."/>
            <person name="Svard S.G."/>
            <person name="Sogin M.L."/>
        </authorList>
    </citation>
    <scope>NUCLEOTIDE SEQUENCE [LARGE SCALE GENOMIC DNA]</scope>
    <source>
        <strain evidence="14 15">WB C6</strain>
    </source>
</reference>
<keyword evidence="9" id="KW-0067">ATP-binding</keyword>
<dbReference type="EC" id="2.7.7.2" evidence="2"/>
<evidence type="ECO:0000256" key="5">
    <source>
        <dbReference type="ARBA" id="ARBA00022679"/>
    </source>
</evidence>
<keyword evidence="15" id="KW-1185">Reference proteome</keyword>
<dbReference type="AlphaFoldDB" id="A8BGG9"/>
<dbReference type="OMA" id="HRRIASM"/>
<accession>A8BGG9</accession>
<evidence type="ECO:0000256" key="11">
    <source>
        <dbReference type="ARBA" id="ARBA00031871"/>
    </source>
</evidence>
<evidence type="ECO:0000256" key="12">
    <source>
        <dbReference type="ARBA" id="ARBA00049494"/>
    </source>
</evidence>
<sequence>MSTHHTYPEFLFSPPRKEEAILLNPDSVIPKGSEWFPECKSILEFAQKAANFTNGPTGDQESPQSATISASNNPRQTSDLNPVRPPNEIRHMADNNDVRLNPSSTESTETPLVNDSLELQFAQKIYQALVVIRAAMRQYRRLAFSFNGGKDNTVVLYLIRAACLQAVIEENSDFESITPHELLRSRFIFFYVHNEVQIKQVMKFMCLIDHEQNLGTVVYLGTSFKNCIVNFYNDYHSDAVFMGVRSTDPNGKTTIFSHCSPSWPQFMRVCPILYWSYVDVWDFLKRFRIHYCTLYDQGYTSLGSATHTIKHPTLRDGAIMHRRIASMVHEPQFSAIGGSTQTGKQTLQQITHIFTSRVSLSTYGSNQESHTARDKNNQHNKNDIPVSNGRRTPIMPQVEWPTDQAPSAVKERENEHPCSKTLLLTDYLSRGTMSVPSVKGTDGSTETPASTKLRAITSTSVASLVSTTDEEIEQGYPSMVTPSLVVDSSNSSMISQANILHDRNMHQILAGRETHRHHRLLSNTDAALSASEEYSEAGSITSYMGDAGNEYYGSVTPQDVCAYSGPRLVIDELVARGVPTELLPPQFDPSEEDGEIEDDLCSASAIFLPVSEGEDERINRV</sequence>
<keyword evidence="7" id="KW-0547">Nucleotide-binding</keyword>
<dbReference type="GO" id="GO:0005524">
    <property type="term" value="F:ATP binding"/>
    <property type="evidence" value="ECO:0007669"/>
    <property type="project" value="UniProtKB-KW"/>
</dbReference>
<comment type="caution">
    <text evidence="14">The sequence shown here is derived from an EMBL/GenBank/DDBJ whole genome shotgun (WGS) entry which is preliminary data.</text>
</comment>